<dbReference type="SMART" id="SM00530">
    <property type="entry name" value="HTH_XRE"/>
    <property type="match status" value="1"/>
</dbReference>
<dbReference type="InterPro" id="IPR001387">
    <property type="entry name" value="Cro/C1-type_HTH"/>
</dbReference>
<protein>
    <recommendedName>
        <fullName evidence="1">HTH cro/C1-type domain-containing protein</fullName>
    </recommendedName>
</protein>
<dbReference type="Proteomes" id="UP000029628">
    <property type="component" value="Unassembled WGS sequence"/>
</dbReference>
<proteinExistence type="predicted"/>
<dbReference type="EMBL" id="JRNT01000005">
    <property type="protein sequence ID" value="KGF48107.1"/>
    <property type="molecule type" value="Genomic_DNA"/>
</dbReference>
<evidence type="ECO:0000259" key="1">
    <source>
        <dbReference type="PROSITE" id="PS50943"/>
    </source>
</evidence>
<name>A0A096BZC6_9FIRM</name>
<dbReference type="CDD" id="cd00093">
    <property type="entry name" value="HTH_XRE"/>
    <property type="match status" value="1"/>
</dbReference>
<keyword evidence="3" id="KW-1185">Reference proteome</keyword>
<reference evidence="2 3" key="1">
    <citation type="submission" date="2014-07" db="EMBL/GenBank/DDBJ databases">
        <authorList>
            <person name="McCorrison J."/>
            <person name="Sanka R."/>
            <person name="Torralba M."/>
            <person name="Gillis M."/>
            <person name="Haft D.H."/>
            <person name="Methe B."/>
            <person name="Sutton G."/>
            <person name="Nelson K.E."/>
        </authorList>
    </citation>
    <scope>NUCLEOTIDE SEQUENCE [LARGE SCALE GENOMIC DNA]</scope>
    <source>
        <strain evidence="2 3">DNF00314</strain>
    </source>
</reference>
<feature type="domain" description="HTH cro/C1-type" evidence="1">
    <location>
        <begin position="6"/>
        <end position="60"/>
    </location>
</feature>
<organism evidence="2 3">
    <name type="scientific">Veillonella montpellierensis DNF00314</name>
    <dbReference type="NCBI Taxonomy" id="1401067"/>
    <lineage>
        <taxon>Bacteria</taxon>
        <taxon>Bacillati</taxon>
        <taxon>Bacillota</taxon>
        <taxon>Negativicutes</taxon>
        <taxon>Veillonellales</taxon>
        <taxon>Veillonellaceae</taxon>
        <taxon>Veillonella</taxon>
    </lineage>
</organism>
<dbReference type="SUPFAM" id="SSF47413">
    <property type="entry name" value="lambda repressor-like DNA-binding domains"/>
    <property type="match status" value="1"/>
</dbReference>
<sequence length="68" mass="7999">MKLKRLAKLRMQAGLTQTEFAVKLGLSIKNYNHKENGIRKFTPAEMNKVYKVLKRTNPKLNMQDIFFN</sequence>
<evidence type="ECO:0000313" key="2">
    <source>
        <dbReference type="EMBL" id="KGF48107.1"/>
    </source>
</evidence>
<dbReference type="RefSeq" id="WP_197049755.1">
    <property type="nucleotide sequence ID" value="NZ_JRNT01000005.1"/>
</dbReference>
<dbReference type="PROSITE" id="PS50943">
    <property type="entry name" value="HTH_CROC1"/>
    <property type="match status" value="1"/>
</dbReference>
<dbReference type="Gene3D" id="1.10.260.40">
    <property type="entry name" value="lambda repressor-like DNA-binding domains"/>
    <property type="match status" value="1"/>
</dbReference>
<dbReference type="AlphaFoldDB" id="A0A096BZC6"/>
<dbReference type="GO" id="GO:0003677">
    <property type="term" value="F:DNA binding"/>
    <property type="evidence" value="ECO:0007669"/>
    <property type="project" value="InterPro"/>
</dbReference>
<dbReference type="InterPro" id="IPR010982">
    <property type="entry name" value="Lambda_DNA-bd_dom_sf"/>
</dbReference>
<comment type="caution">
    <text evidence="2">The sequence shown here is derived from an EMBL/GenBank/DDBJ whole genome shotgun (WGS) entry which is preliminary data.</text>
</comment>
<gene>
    <name evidence="2" type="ORF">HMPREF0872_00450</name>
</gene>
<evidence type="ECO:0000313" key="3">
    <source>
        <dbReference type="Proteomes" id="UP000029628"/>
    </source>
</evidence>
<accession>A0A096BZC6</accession>
<dbReference type="Pfam" id="PF01381">
    <property type="entry name" value="HTH_3"/>
    <property type="match status" value="1"/>
</dbReference>